<dbReference type="AlphaFoldDB" id="A0A8J2K9M6"/>
<keyword evidence="1" id="KW-0472">Membrane</keyword>
<comment type="caution">
    <text evidence="2">The sequence shown here is derived from an EMBL/GenBank/DDBJ whole genome shotgun (WGS) entry which is preliminary data.</text>
</comment>
<proteinExistence type="predicted"/>
<keyword evidence="1" id="KW-0812">Transmembrane</keyword>
<gene>
    <name evidence="2" type="ORF">AFUS01_LOCUS20725</name>
</gene>
<protein>
    <submittedName>
        <fullName evidence="2">Uncharacterized protein</fullName>
    </submittedName>
</protein>
<sequence length="111" mass="12670">MPWQVGLTTSRDWSIGYEDAPLIMPSLDQAIYTLAVVTLVFFTFKFFTVYFYPSFLGGKYQDHNGVFPARMFPLYRYYGNSNMQRGKNGIGILNENEATQLTSMVTRALNG</sequence>
<accession>A0A8J2K9M6</accession>
<evidence type="ECO:0000313" key="2">
    <source>
        <dbReference type="EMBL" id="CAG7732193.1"/>
    </source>
</evidence>
<keyword evidence="1" id="KW-1133">Transmembrane helix</keyword>
<keyword evidence="3" id="KW-1185">Reference proteome</keyword>
<organism evidence="2 3">
    <name type="scientific">Allacma fusca</name>
    <dbReference type="NCBI Taxonomy" id="39272"/>
    <lineage>
        <taxon>Eukaryota</taxon>
        <taxon>Metazoa</taxon>
        <taxon>Ecdysozoa</taxon>
        <taxon>Arthropoda</taxon>
        <taxon>Hexapoda</taxon>
        <taxon>Collembola</taxon>
        <taxon>Symphypleona</taxon>
        <taxon>Sminthuridae</taxon>
        <taxon>Allacma</taxon>
    </lineage>
</organism>
<evidence type="ECO:0000256" key="1">
    <source>
        <dbReference type="SAM" id="Phobius"/>
    </source>
</evidence>
<reference evidence="2" key="1">
    <citation type="submission" date="2021-06" db="EMBL/GenBank/DDBJ databases">
        <authorList>
            <person name="Hodson N. C."/>
            <person name="Mongue J. A."/>
            <person name="Jaron S. K."/>
        </authorList>
    </citation>
    <scope>NUCLEOTIDE SEQUENCE</scope>
</reference>
<name>A0A8J2K9M6_9HEXA</name>
<evidence type="ECO:0000313" key="3">
    <source>
        <dbReference type="Proteomes" id="UP000708208"/>
    </source>
</evidence>
<dbReference type="Proteomes" id="UP000708208">
    <property type="component" value="Unassembled WGS sequence"/>
</dbReference>
<dbReference type="EMBL" id="CAJVCH010226503">
    <property type="protein sequence ID" value="CAG7732193.1"/>
    <property type="molecule type" value="Genomic_DNA"/>
</dbReference>
<feature type="transmembrane region" description="Helical" evidence="1">
    <location>
        <begin position="30"/>
        <end position="52"/>
    </location>
</feature>